<dbReference type="AlphaFoldDB" id="A0A919BVD6"/>
<evidence type="ECO:0000256" key="1">
    <source>
        <dbReference type="SAM" id="MobiDB-lite"/>
    </source>
</evidence>
<organism evidence="2 3">
    <name type="scientific">Streptomyces filamentosus</name>
    <name type="common">Streptomyces roseosporus</name>
    <dbReference type="NCBI Taxonomy" id="67294"/>
    <lineage>
        <taxon>Bacteria</taxon>
        <taxon>Bacillati</taxon>
        <taxon>Actinomycetota</taxon>
        <taxon>Actinomycetes</taxon>
        <taxon>Kitasatosporales</taxon>
        <taxon>Streptomycetaceae</taxon>
        <taxon>Streptomyces</taxon>
    </lineage>
</organism>
<reference evidence="2" key="1">
    <citation type="journal article" date="2014" name="Int. J. Syst. Evol. Microbiol.">
        <title>Complete genome sequence of Corynebacterium casei LMG S-19264T (=DSM 44701T), isolated from a smear-ripened cheese.</title>
        <authorList>
            <consortium name="US DOE Joint Genome Institute (JGI-PGF)"/>
            <person name="Walter F."/>
            <person name="Albersmeier A."/>
            <person name="Kalinowski J."/>
            <person name="Ruckert C."/>
        </authorList>
    </citation>
    <scope>NUCLEOTIDE SEQUENCE</scope>
    <source>
        <strain evidence="2">JCM 4122</strain>
    </source>
</reference>
<sequence>MTDYLDHDEDLDEAAFARRRQAGQLDHINTYYRLPERLGVTAALGVRVRHEDREGTITDTAGQYLRVLLDGDTDTTVCHATASMAYQRPDGTWARATPLPDPYARTTDEAGQ</sequence>
<evidence type="ECO:0000313" key="3">
    <source>
        <dbReference type="Proteomes" id="UP000632849"/>
    </source>
</evidence>
<comment type="caution">
    <text evidence="2">The sequence shown here is derived from an EMBL/GenBank/DDBJ whole genome shotgun (WGS) entry which is preliminary data.</text>
</comment>
<name>A0A919BVD6_STRFL</name>
<feature type="region of interest" description="Disordered" evidence="1">
    <location>
        <begin position="92"/>
        <end position="112"/>
    </location>
</feature>
<dbReference type="RefSeq" id="WP_190043399.1">
    <property type="nucleotide sequence ID" value="NZ_BNBE01000002.1"/>
</dbReference>
<accession>A0A919BVD6</accession>
<dbReference type="EMBL" id="BNBE01000002">
    <property type="protein sequence ID" value="GHG14141.1"/>
    <property type="molecule type" value="Genomic_DNA"/>
</dbReference>
<evidence type="ECO:0000313" key="2">
    <source>
        <dbReference type="EMBL" id="GHG14141.1"/>
    </source>
</evidence>
<gene>
    <name evidence="2" type="ORF">GCM10017667_55410</name>
</gene>
<dbReference type="Proteomes" id="UP000632849">
    <property type="component" value="Unassembled WGS sequence"/>
</dbReference>
<keyword evidence="3" id="KW-1185">Reference proteome</keyword>
<protein>
    <submittedName>
        <fullName evidence="2">Uncharacterized protein</fullName>
    </submittedName>
</protein>
<reference evidence="2" key="2">
    <citation type="submission" date="2020-09" db="EMBL/GenBank/DDBJ databases">
        <authorList>
            <person name="Sun Q."/>
            <person name="Ohkuma M."/>
        </authorList>
    </citation>
    <scope>NUCLEOTIDE SEQUENCE</scope>
    <source>
        <strain evidence="2">JCM 4122</strain>
    </source>
</reference>
<proteinExistence type="predicted"/>